<feature type="active site" description="For GATase activity" evidence="9">
    <location>
        <position position="2"/>
    </location>
</feature>
<dbReference type="Gene3D" id="3.40.50.620">
    <property type="entry name" value="HUPs"/>
    <property type="match status" value="1"/>
</dbReference>
<dbReference type="PANTHER" id="PTHR43284">
    <property type="entry name" value="ASPARAGINE SYNTHETASE (GLUTAMINE-HYDROLYZING)"/>
    <property type="match status" value="1"/>
</dbReference>
<evidence type="ECO:0000256" key="11">
    <source>
        <dbReference type="PIRSR" id="PIRSR001589-3"/>
    </source>
</evidence>
<dbReference type="GO" id="GO:0005524">
    <property type="term" value="F:ATP binding"/>
    <property type="evidence" value="ECO:0007669"/>
    <property type="project" value="UniProtKB-KW"/>
</dbReference>
<evidence type="ECO:0000256" key="5">
    <source>
        <dbReference type="ARBA" id="ARBA00022840"/>
    </source>
</evidence>
<evidence type="ECO:0000259" key="12">
    <source>
        <dbReference type="PROSITE" id="PS51278"/>
    </source>
</evidence>
<comment type="caution">
    <text evidence="13">The sequence shown here is derived from an EMBL/GenBank/DDBJ whole genome shotgun (WGS) entry which is preliminary data.</text>
</comment>
<dbReference type="NCBIfam" id="TIGR01536">
    <property type="entry name" value="asn_synth_AEB"/>
    <property type="match status" value="1"/>
</dbReference>
<feature type="binding site" evidence="10">
    <location>
        <position position="294"/>
    </location>
    <ligand>
        <name>ATP</name>
        <dbReference type="ChEBI" id="CHEBI:30616"/>
    </ligand>
</feature>
<dbReference type="PANTHER" id="PTHR43284:SF1">
    <property type="entry name" value="ASPARAGINE SYNTHETASE"/>
    <property type="match status" value="1"/>
</dbReference>
<gene>
    <name evidence="13" type="ORF">KKC1_11470</name>
</gene>
<proteinExistence type="inferred from homology"/>
<dbReference type="InterPro" id="IPR001962">
    <property type="entry name" value="Asn_synthase"/>
</dbReference>
<dbReference type="InterPro" id="IPR033738">
    <property type="entry name" value="AsnB_N"/>
</dbReference>
<feature type="site" description="Important for beta-aspartyl-AMP intermediate formation" evidence="11">
    <location>
        <position position="379"/>
    </location>
</feature>
<dbReference type="SUPFAM" id="SSF56235">
    <property type="entry name" value="N-terminal nucleophile aminohydrolases (Ntn hydrolases)"/>
    <property type="match status" value="1"/>
</dbReference>
<accession>A0A1Z5HRJ5</accession>
<feature type="domain" description="Glutamine amidotransferase type-2" evidence="12">
    <location>
        <begin position="2"/>
        <end position="216"/>
    </location>
</feature>
<dbReference type="CDD" id="cd01991">
    <property type="entry name" value="Asn_synthase_B_C"/>
    <property type="match status" value="1"/>
</dbReference>
<evidence type="ECO:0000256" key="10">
    <source>
        <dbReference type="PIRSR" id="PIRSR001589-2"/>
    </source>
</evidence>
<dbReference type="EC" id="6.3.5.4" evidence="3"/>
<dbReference type="Proteomes" id="UP000197032">
    <property type="component" value="Unassembled WGS sequence"/>
</dbReference>
<dbReference type="RefSeq" id="WP_088553422.1">
    <property type="nucleotide sequence ID" value="NZ_BDGJ01000042.1"/>
</dbReference>
<evidence type="ECO:0000313" key="13">
    <source>
        <dbReference type="EMBL" id="GAW91987.1"/>
    </source>
</evidence>
<keyword evidence="7 9" id="KW-0315">Glutamine amidotransferase</keyword>
<evidence type="ECO:0000256" key="2">
    <source>
        <dbReference type="ARBA" id="ARBA00005752"/>
    </source>
</evidence>
<dbReference type="InterPro" id="IPR029055">
    <property type="entry name" value="Ntn_hydrolases_N"/>
</dbReference>
<dbReference type="PIRSF" id="PIRSF001589">
    <property type="entry name" value="Asn_synthetase_glu-h"/>
    <property type="match status" value="1"/>
</dbReference>
<comment type="similarity">
    <text evidence="2">Belongs to the asparagine synthetase family.</text>
</comment>
<dbReference type="Gene3D" id="3.60.20.10">
    <property type="entry name" value="Glutamine Phosphoribosylpyrophosphate, subunit 1, domain 1"/>
    <property type="match status" value="1"/>
</dbReference>
<evidence type="ECO:0000256" key="8">
    <source>
        <dbReference type="ARBA" id="ARBA00048741"/>
    </source>
</evidence>
<keyword evidence="4 10" id="KW-0547">Nucleotide-binding</keyword>
<dbReference type="CDD" id="cd00712">
    <property type="entry name" value="AsnB"/>
    <property type="match status" value="1"/>
</dbReference>
<dbReference type="EMBL" id="BDGJ01000042">
    <property type="protein sequence ID" value="GAW91987.1"/>
    <property type="molecule type" value="Genomic_DNA"/>
</dbReference>
<evidence type="ECO:0000256" key="4">
    <source>
        <dbReference type="ARBA" id="ARBA00022741"/>
    </source>
</evidence>
<keyword evidence="5 10" id="KW-0067">ATP-binding</keyword>
<dbReference type="SUPFAM" id="SSF52402">
    <property type="entry name" value="Adenine nucleotide alpha hydrolases-like"/>
    <property type="match status" value="1"/>
</dbReference>
<keyword evidence="14" id="KW-1185">Reference proteome</keyword>
<dbReference type="OrthoDB" id="9763290at2"/>
<reference evidence="14" key="1">
    <citation type="journal article" date="2017" name="Appl. Environ. Microbiol.">
        <title>Genomic analysis of Calderihabitans maritimus KKC1, a thermophilic hydrogenogenic carboxydotrophic bacterium isolated from marine sediment.</title>
        <authorList>
            <person name="Omae K."/>
            <person name="Yoneda Y."/>
            <person name="Fukuyama Y."/>
            <person name="Yoshida T."/>
            <person name="Sako Y."/>
        </authorList>
    </citation>
    <scope>NUCLEOTIDE SEQUENCE [LARGE SCALE GENOMIC DNA]</scope>
    <source>
        <strain evidence="14">KKC1</strain>
    </source>
</reference>
<dbReference type="InterPro" id="IPR006426">
    <property type="entry name" value="Asn_synth_AEB"/>
</dbReference>
<dbReference type="Pfam" id="PF13537">
    <property type="entry name" value="GATase_7"/>
    <property type="match status" value="1"/>
</dbReference>
<dbReference type="GO" id="GO:0004066">
    <property type="term" value="F:asparagine synthase (glutamine-hydrolyzing) activity"/>
    <property type="evidence" value="ECO:0007669"/>
    <property type="project" value="UniProtKB-EC"/>
</dbReference>
<dbReference type="GO" id="GO:0005829">
    <property type="term" value="C:cytosol"/>
    <property type="evidence" value="ECO:0007669"/>
    <property type="project" value="TreeGrafter"/>
</dbReference>
<dbReference type="PROSITE" id="PS51278">
    <property type="entry name" value="GATASE_TYPE_2"/>
    <property type="match status" value="1"/>
</dbReference>
<name>A0A1Z5HRJ5_9FIRM</name>
<comment type="pathway">
    <text evidence="1">Amino-acid biosynthesis; L-asparagine biosynthesis; L-asparagine from L-aspartate (L-Gln route): step 1/1.</text>
</comment>
<dbReference type="GO" id="GO:0006529">
    <property type="term" value="P:asparagine biosynthetic process"/>
    <property type="evidence" value="ECO:0007669"/>
    <property type="project" value="UniProtKB-KW"/>
</dbReference>
<organism evidence="13 14">
    <name type="scientific">Calderihabitans maritimus</name>
    <dbReference type="NCBI Taxonomy" id="1246530"/>
    <lineage>
        <taxon>Bacteria</taxon>
        <taxon>Bacillati</taxon>
        <taxon>Bacillota</taxon>
        <taxon>Clostridia</taxon>
        <taxon>Neomoorellales</taxon>
        <taxon>Calderihabitantaceae</taxon>
        <taxon>Calderihabitans</taxon>
    </lineage>
</organism>
<evidence type="ECO:0000256" key="9">
    <source>
        <dbReference type="PIRSR" id="PIRSR001589-1"/>
    </source>
</evidence>
<keyword evidence="6 9" id="KW-0061">Asparagine biosynthesis</keyword>
<dbReference type="Pfam" id="PF00733">
    <property type="entry name" value="Asn_synthase"/>
    <property type="match status" value="1"/>
</dbReference>
<dbReference type="InterPro" id="IPR014729">
    <property type="entry name" value="Rossmann-like_a/b/a_fold"/>
</dbReference>
<dbReference type="AlphaFoldDB" id="A0A1Z5HRJ5"/>
<dbReference type="InterPro" id="IPR051786">
    <property type="entry name" value="ASN_synthetase/amidase"/>
</dbReference>
<feature type="binding site" evidence="10">
    <location>
        <position position="102"/>
    </location>
    <ligand>
        <name>L-glutamine</name>
        <dbReference type="ChEBI" id="CHEBI:58359"/>
    </ligand>
</feature>
<dbReference type="InterPro" id="IPR017932">
    <property type="entry name" value="GATase_2_dom"/>
</dbReference>
<evidence type="ECO:0000256" key="6">
    <source>
        <dbReference type="ARBA" id="ARBA00022888"/>
    </source>
</evidence>
<evidence type="ECO:0000313" key="14">
    <source>
        <dbReference type="Proteomes" id="UP000197032"/>
    </source>
</evidence>
<evidence type="ECO:0000256" key="3">
    <source>
        <dbReference type="ARBA" id="ARBA00012737"/>
    </source>
</evidence>
<feature type="binding site" evidence="10">
    <location>
        <position position="263"/>
    </location>
    <ligand>
        <name>ATP</name>
        <dbReference type="ChEBI" id="CHEBI:30616"/>
    </ligand>
</feature>
<feature type="binding site" evidence="10">
    <location>
        <begin position="377"/>
        <end position="378"/>
    </location>
    <ligand>
        <name>ATP</name>
        <dbReference type="ChEBI" id="CHEBI:30616"/>
    </ligand>
</feature>
<sequence>MCGIAGWIDWEANLTHQRATVEAMGDTLACRGPDAAGTWLSRHVALTHRRLIVVDPEGGNQPMIRERGNQTYVITYNGELYNTPELRRELEQRGYFFRGHSDTEVLLVAFMEWGPECVHRLNGIFAFAIWSEADQSLFLARDRLGVKPLFFTHQGNTLLFASEIKSLLAHPAVQPEVDAEGLAEIFGLGPARTPGHGVFRGISELKPGYWLIYDRKGMHKHQYWALESRPHPDDLTTTVATVRQLVQDAVERQLVADVPVCVLLSGGLDSSAIAAFAAGALAQTSSSPLNTYSVDYVDNERYFQPDDFQPNSDTQWVWRVSKFLGTKHHPVVIDTPQLVDSLTTAVKARDLPGMADVDASLYLFCREIKKEATVALSGECADEVFGGYPWFHREETLTAQTFPWSLSLRERLSILSPELLKLIRPEEYVAERYREALAEVPYLSGENPDEARMRQMFYLNLTRWMPTLLDRKDRMSMAVGLEVRVPFCDHRLVEYLWNVPWSMKKCDGREKGLLRRALVGVLPEDVLMRRKSPYPKTHNPAYLEAVRKWLKEILEDSASPLLPLINVDTVKAMTKQEGNLLTRPWFGQLMTGPQLFAYLIQIDIWLREYRVSIR</sequence>
<comment type="catalytic activity">
    <reaction evidence="8">
        <text>L-aspartate + L-glutamine + ATP + H2O = L-asparagine + L-glutamate + AMP + diphosphate + H(+)</text>
        <dbReference type="Rhea" id="RHEA:12228"/>
        <dbReference type="ChEBI" id="CHEBI:15377"/>
        <dbReference type="ChEBI" id="CHEBI:15378"/>
        <dbReference type="ChEBI" id="CHEBI:29985"/>
        <dbReference type="ChEBI" id="CHEBI:29991"/>
        <dbReference type="ChEBI" id="CHEBI:30616"/>
        <dbReference type="ChEBI" id="CHEBI:33019"/>
        <dbReference type="ChEBI" id="CHEBI:58048"/>
        <dbReference type="ChEBI" id="CHEBI:58359"/>
        <dbReference type="ChEBI" id="CHEBI:456215"/>
        <dbReference type="EC" id="6.3.5.4"/>
    </reaction>
</comment>
<evidence type="ECO:0000256" key="7">
    <source>
        <dbReference type="ARBA" id="ARBA00022962"/>
    </source>
</evidence>
<protein>
    <recommendedName>
        <fullName evidence="3">asparagine synthase (glutamine-hydrolyzing)</fullName>
        <ecNumber evidence="3">6.3.5.4</ecNumber>
    </recommendedName>
</protein>
<keyword evidence="9" id="KW-0028">Amino-acid biosynthesis</keyword>
<evidence type="ECO:0000256" key="1">
    <source>
        <dbReference type="ARBA" id="ARBA00005187"/>
    </source>
</evidence>